<evidence type="ECO:0000313" key="4">
    <source>
        <dbReference type="EMBL" id="GGH10948.1"/>
    </source>
</evidence>
<dbReference type="Gene3D" id="3.60.21.10">
    <property type="match status" value="1"/>
</dbReference>
<dbReference type="Proteomes" id="UP000596938">
    <property type="component" value="Unassembled WGS sequence"/>
</dbReference>
<reference evidence="5" key="1">
    <citation type="journal article" date="2019" name="Int. J. Syst. Evol. Microbiol.">
        <title>The Global Catalogue of Microorganisms (GCM) 10K type strain sequencing project: providing services to taxonomists for standard genome sequencing and annotation.</title>
        <authorList>
            <consortium name="The Broad Institute Genomics Platform"/>
            <consortium name="The Broad Institute Genome Sequencing Center for Infectious Disease"/>
            <person name="Wu L."/>
            <person name="Ma J."/>
        </authorList>
    </citation>
    <scope>NUCLEOTIDE SEQUENCE [LARGE SCALE GENOMIC DNA]</scope>
    <source>
        <strain evidence="5">CGMCC 1.1927</strain>
    </source>
</reference>
<dbReference type="SUPFAM" id="SSF56300">
    <property type="entry name" value="Metallo-dependent phosphatases"/>
    <property type="match status" value="1"/>
</dbReference>
<organism evidence="4 5">
    <name type="scientific">Pseudarthrobacter polychromogenes</name>
    <dbReference type="NCBI Taxonomy" id="1676"/>
    <lineage>
        <taxon>Bacteria</taxon>
        <taxon>Bacillati</taxon>
        <taxon>Actinomycetota</taxon>
        <taxon>Actinomycetes</taxon>
        <taxon>Micrococcales</taxon>
        <taxon>Micrococcaceae</taxon>
        <taxon>Pseudarthrobacter</taxon>
    </lineage>
</organism>
<comment type="caution">
    <text evidence="4">The sequence shown here is derived from an EMBL/GenBank/DDBJ whole genome shotgun (WGS) entry which is preliminary data.</text>
</comment>
<evidence type="ECO:0000259" key="3">
    <source>
        <dbReference type="SMART" id="SM00854"/>
    </source>
</evidence>
<dbReference type="CDD" id="cd07381">
    <property type="entry name" value="MPP_CapA"/>
    <property type="match status" value="1"/>
</dbReference>
<proteinExistence type="inferred from homology"/>
<feature type="region of interest" description="Disordered" evidence="2">
    <location>
        <begin position="468"/>
        <end position="491"/>
    </location>
</feature>
<dbReference type="PANTHER" id="PTHR33393:SF13">
    <property type="entry name" value="PGA BIOSYNTHESIS PROTEIN CAPA"/>
    <property type="match status" value="1"/>
</dbReference>
<protein>
    <recommendedName>
        <fullName evidence="3">Capsule synthesis protein CapA domain-containing protein</fullName>
    </recommendedName>
</protein>
<evidence type="ECO:0000256" key="1">
    <source>
        <dbReference type="ARBA" id="ARBA00005662"/>
    </source>
</evidence>
<sequence length="715" mass="73043">MTPARPGRRRPSLERGTAPRRRPGILPKVLAAAFAAVLLGAAIPLTSYVAGQLPAGQLQAGQPQGGTAGPGQGTGLVTDETGQPIAGAEVASAAGETVRTGADGTFPVDRTAVYTARKAGHLSRAAAGTAGAPLRLVLRAEEGAVSLRFGGDAMFGRRFYEAPPGQDPHLNPGASVEDHTSLLAGVAPLLSDSDIAIVNLESPLVQNPYFSGTERPAEFHPTKDIAFASALESAEALKGSGVDLVTLGNNHAADALGPGITSTIQALDEAGVLHTGAGLTEDEAWKPAVITVRGRSLAFISCTTVDGKPGQIPYVAGPDTPGAAECSTKRLQAAVRDAKASADVVTVMMHGDVEYQRAQSPVIRKLTQAAQDAGARVVVNGHPHVVGGLASTQDGLAAESMGNLLFDQTLWSTLLSYLLRVEITPDGTPVASTDALSLQDFIPLPAVGDLADSSARIAAGTVQGSAQLGQHGATVSPGTPGPGTASTHPVPAGVQRIAPGWWVSGPGQQVRVGQDLIWGTGTFTDRNAPMVAQPSALWTLGQFAKISSAGACGDGLGLQLLRSPVSLEDVYVSTSHRQQITPGSSLTLLAEVRGASQGGSIELSWYEGNKGPSAGGVQVPIPESPADSTCELVRIDAVAPPGITAAQPYVRLAPPTSQTLSSSLYVDNIRLIEWAAPGAAGRLYDSVEGGPDVSAEFTLDPAAGPDAHGPLPAIR</sequence>
<feature type="region of interest" description="Disordered" evidence="2">
    <location>
        <begin position="1"/>
        <end position="21"/>
    </location>
</feature>
<dbReference type="InterPro" id="IPR052169">
    <property type="entry name" value="CW_Biosynth-Accessory"/>
</dbReference>
<feature type="compositionally biased region" description="Basic residues" evidence="2">
    <location>
        <begin position="1"/>
        <end position="10"/>
    </location>
</feature>
<accession>A0ABQ1Y396</accession>
<dbReference type="InterPro" id="IPR019079">
    <property type="entry name" value="Capsule_synth_CapA"/>
</dbReference>
<dbReference type="Pfam" id="PF09587">
    <property type="entry name" value="PGA_cap"/>
    <property type="match status" value="1"/>
</dbReference>
<gene>
    <name evidence="4" type="ORF">GCM10011577_39970</name>
</gene>
<feature type="domain" description="Capsule synthesis protein CapA" evidence="3">
    <location>
        <begin position="146"/>
        <end position="408"/>
    </location>
</feature>
<feature type="compositionally biased region" description="Gly residues" evidence="2">
    <location>
        <begin position="63"/>
        <end position="74"/>
    </location>
</feature>
<comment type="similarity">
    <text evidence="1">Belongs to the CapA family.</text>
</comment>
<dbReference type="RefSeq" id="WP_188813949.1">
    <property type="nucleotide sequence ID" value="NZ_BAAAWV010000001.1"/>
</dbReference>
<feature type="region of interest" description="Disordered" evidence="2">
    <location>
        <begin position="57"/>
        <end position="80"/>
    </location>
</feature>
<dbReference type="PANTHER" id="PTHR33393">
    <property type="entry name" value="POLYGLUTAMINE SYNTHESIS ACCESSORY PROTEIN RV0574C-RELATED"/>
    <property type="match status" value="1"/>
</dbReference>
<evidence type="ECO:0000313" key="5">
    <source>
        <dbReference type="Proteomes" id="UP000596938"/>
    </source>
</evidence>
<keyword evidence="5" id="KW-1185">Reference proteome</keyword>
<dbReference type="EMBL" id="BMKU01000022">
    <property type="protein sequence ID" value="GGH10948.1"/>
    <property type="molecule type" value="Genomic_DNA"/>
</dbReference>
<dbReference type="InterPro" id="IPR029052">
    <property type="entry name" value="Metallo-depent_PP-like"/>
</dbReference>
<name>A0ABQ1Y396_9MICC</name>
<evidence type="ECO:0000256" key="2">
    <source>
        <dbReference type="SAM" id="MobiDB-lite"/>
    </source>
</evidence>
<dbReference type="SMART" id="SM00854">
    <property type="entry name" value="PGA_cap"/>
    <property type="match status" value="1"/>
</dbReference>